<dbReference type="EMBL" id="VSSQ01045883">
    <property type="protein sequence ID" value="MPM99810.1"/>
    <property type="molecule type" value="Genomic_DNA"/>
</dbReference>
<reference evidence="1" key="1">
    <citation type="submission" date="2019-08" db="EMBL/GenBank/DDBJ databases">
        <authorList>
            <person name="Kucharzyk K."/>
            <person name="Murdoch R.W."/>
            <person name="Higgins S."/>
            <person name="Loffler F."/>
        </authorList>
    </citation>
    <scope>NUCLEOTIDE SEQUENCE</scope>
</reference>
<dbReference type="AlphaFoldDB" id="A0A645ED89"/>
<organism evidence="1">
    <name type="scientific">bioreactor metagenome</name>
    <dbReference type="NCBI Taxonomy" id="1076179"/>
    <lineage>
        <taxon>unclassified sequences</taxon>
        <taxon>metagenomes</taxon>
        <taxon>ecological metagenomes</taxon>
    </lineage>
</organism>
<accession>A0A645ED89</accession>
<name>A0A645ED89_9ZZZZ</name>
<gene>
    <name evidence="1" type="ORF">SDC9_147004</name>
</gene>
<evidence type="ECO:0000313" key="1">
    <source>
        <dbReference type="EMBL" id="MPM99810.1"/>
    </source>
</evidence>
<proteinExistence type="predicted"/>
<comment type="caution">
    <text evidence="1">The sequence shown here is derived from an EMBL/GenBank/DDBJ whole genome shotgun (WGS) entry which is preliminary data.</text>
</comment>
<protein>
    <submittedName>
        <fullName evidence="1">Uncharacterized protein</fullName>
    </submittedName>
</protein>
<sequence>MRSRKVCPGSFVILTIISLEITVVPPVTALLSPPDSRTTGADSPVIAASLTSAAPFTTSPSPGITSFAFTRTRSFFRRSDEDISVKAASKESVASFLAGTLVFDCLRDAALAFPRPSDRDSAKFENITVSHSQKDTKPVKKEDSGVAEKIPMAKLIVVRIPPISTSSITGFPFCLRRSSFITELMSASRMSFGSKAPKRVNRFRAMLDSSYHRKMFSEWPHCKEREECKSPNNKSHQDCPDRKCNGICWKSS</sequence>